<dbReference type="AlphaFoldDB" id="A0A2P2J4U8"/>
<reference evidence="1" key="1">
    <citation type="submission" date="2018-02" db="EMBL/GenBank/DDBJ databases">
        <title>Rhizophora mucronata_Transcriptome.</title>
        <authorList>
            <person name="Meera S.P."/>
            <person name="Sreeshan A."/>
            <person name="Augustine A."/>
        </authorList>
    </citation>
    <scope>NUCLEOTIDE SEQUENCE</scope>
    <source>
        <tissue evidence="1">Leaf</tissue>
    </source>
</reference>
<proteinExistence type="predicted"/>
<dbReference type="EMBL" id="GGEC01008011">
    <property type="protein sequence ID" value="MBW88494.1"/>
    <property type="molecule type" value="Transcribed_RNA"/>
</dbReference>
<protein>
    <submittedName>
        <fullName evidence="1">Uncharacterized protein</fullName>
    </submittedName>
</protein>
<name>A0A2P2J4U8_RHIMU</name>
<accession>A0A2P2J4U8</accession>
<evidence type="ECO:0000313" key="1">
    <source>
        <dbReference type="EMBL" id="MBW88494.1"/>
    </source>
</evidence>
<organism evidence="1">
    <name type="scientific">Rhizophora mucronata</name>
    <name type="common">Asiatic mangrove</name>
    <dbReference type="NCBI Taxonomy" id="61149"/>
    <lineage>
        <taxon>Eukaryota</taxon>
        <taxon>Viridiplantae</taxon>
        <taxon>Streptophyta</taxon>
        <taxon>Embryophyta</taxon>
        <taxon>Tracheophyta</taxon>
        <taxon>Spermatophyta</taxon>
        <taxon>Magnoliopsida</taxon>
        <taxon>eudicotyledons</taxon>
        <taxon>Gunneridae</taxon>
        <taxon>Pentapetalae</taxon>
        <taxon>rosids</taxon>
        <taxon>fabids</taxon>
        <taxon>Malpighiales</taxon>
        <taxon>Rhizophoraceae</taxon>
        <taxon>Rhizophora</taxon>
    </lineage>
</organism>
<sequence>MQFCCSLCYIFSSLVSLQTTFIIHSLGVCLSPLYF</sequence>